<protein>
    <submittedName>
        <fullName evidence="1">Ankyrin repeat protein</fullName>
    </submittedName>
</protein>
<dbReference type="SMART" id="SM00248">
    <property type="entry name" value="ANK"/>
    <property type="match status" value="3"/>
</dbReference>
<reference evidence="1 2" key="1">
    <citation type="submission" date="2021-02" db="EMBL/GenBank/DDBJ databases">
        <title>Cotonvirus japonicus, which uses Golgi apparatus of host cells for its virion factory, phylogenetically links tailed tupanvirus and icosahedral mimivirus.</title>
        <authorList>
            <person name="Takahashi H."/>
            <person name="Fukaya S."/>
            <person name="Song C."/>
            <person name="Murata K."/>
            <person name="Takemura M."/>
        </authorList>
    </citation>
    <scope>NUCLEOTIDE SEQUENCE [LARGE SCALE GENOMIC DNA]</scope>
</reference>
<dbReference type="Gene3D" id="1.25.40.20">
    <property type="entry name" value="Ankyrin repeat-containing domain"/>
    <property type="match status" value="2"/>
</dbReference>
<evidence type="ECO:0000313" key="1">
    <source>
        <dbReference type="EMBL" id="BCS82690.1"/>
    </source>
</evidence>
<accession>A0ABM7NRB1</accession>
<dbReference type="Proteomes" id="UP001321479">
    <property type="component" value="Segment"/>
</dbReference>
<dbReference type="EMBL" id="AP024483">
    <property type="protein sequence ID" value="BCS82690.1"/>
    <property type="molecule type" value="Genomic_DNA"/>
</dbReference>
<dbReference type="RefSeq" id="YP_010841298.1">
    <property type="nucleotide sequence ID" value="NC_079139.1"/>
</dbReference>
<keyword evidence="2" id="KW-1185">Reference proteome</keyword>
<name>A0ABM7NRB1_9VIRU</name>
<dbReference type="InterPro" id="IPR002110">
    <property type="entry name" value="Ankyrin_rpt"/>
</dbReference>
<dbReference type="PROSITE" id="PS50088">
    <property type="entry name" value="ANK_REPEAT"/>
    <property type="match status" value="1"/>
</dbReference>
<dbReference type="Pfam" id="PF12796">
    <property type="entry name" value="Ank_2"/>
    <property type="match status" value="1"/>
</dbReference>
<dbReference type="GeneID" id="80557895"/>
<proteinExistence type="predicted"/>
<dbReference type="InterPro" id="IPR036770">
    <property type="entry name" value="Ankyrin_rpt-contain_sf"/>
</dbReference>
<sequence length="301" mass="35091">MEYYIKDIEYYYEKNVIKLSTIDVYNCSLLYGYKKIKNIDDAVTKCNDDYITKKINKVSVHNLLDIVTYFVVTNNAHYFDYCIKNREINIDYSNYIFWRLAISNNSFDIIDYLLKLNIDINMDDNYAIIVAADNKSMKLFSFLTERGADISIKCIPRIFIRQESIEKLKFLVENNIDITSNHKNIILSASIKNDAIIKYFINLGCNVLLDNVFRAAVYCGNVNIVKLLLSIGADVNVLTNDDLKRILKYNFIKMIPILIDAGFNFNAINSQHHNEKFSEIINNMEVLDIDFKNLFKFLVTK</sequence>
<organism evidence="1 2">
    <name type="scientific">Cotonvirus japonicus</name>
    <dbReference type="NCBI Taxonomy" id="2811091"/>
    <lineage>
        <taxon>Viruses</taxon>
        <taxon>Varidnaviria</taxon>
        <taxon>Bamfordvirae</taxon>
        <taxon>Nucleocytoviricota</taxon>
        <taxon>Megaviricetes</taxon>
        <taxon>Imitervirales</taxon>
        <taxon>Mimiviridae</taxon>
        <taxon>Megamimivirinae</taxon>
        <taxon>Cotonvirus</taxon>
        <taxon>Cotonvirus japonicum</taxon>
    </lineage>
</organism>
<dbReference type="SUPFAM" id="SSF48403">
    <property type="entry name" value="Ankyrin repeat"/>
    <property type="match status" value="1"/>
</dbReference>
<evidence type="ECO:0000313" key="2">
    <source>
        <dbReference type="Proteomes" id="UP001321479"/>
    </source>
</evidence>